<dbReference type="OMA" id="FAHPTFF"/>
<dbReference type="AlphaFoldDB" id="A0A2V5HKY9"/>
<evidence type="ECO:0000313" key="3">
    <source>
        <dbReference type="Proteomes" id="UP000249829"/>
    </source>
</evidence>
<dbReference type="EMBL" id="KZ825109">
    <property type="protein sequence ID" value="PYI22694.1"/>
    <property type="molecule type" value="Genomic_DNA"/>
</dbReference>
<keyword evidence="1" id="KW-0472">Membrane</keyword>
<gene>
    <name evidence="2" type="ORF">BO99DRAFT_258234</name>
</gene>
<keyword evidence="3" id="KW-1185">Reference proteome</keyword>
<reference evidence="2 3" key="1">
    <citation type="submission" date="2018-02" db="EMBL/GenBank/DDBJ databases">
        <title>The genomes of Aspergillus section Nigri reveals drivers in fungal speciation.</title>
        <authorList>
            <consortium name="DOE Joint Genome Institute"/>
            <person name="Vesth T.C."/>
            <person name="Nybo J."/>
            <person name="Theobald S."/>
            <person name="Brandl J."/>
            <person name="Frisvad J.C."/>
            <person name="Nielsen K.F."/>
            <person name="Lyhne E.K."/>
            <person name="Kogle M.E."/>
            <person name="Kuo A."/>
            <person name="Riley R."/>
            <person name="Clum A."/>
            <person name="Nolan M."/>
            <person name="Lipzen A."/>
            <person name="Salamov A."/>
            <person name="Henrissat B."/>
            <person name="Wiebenga A."/>
            <person name="De vries R.P."/>
            <person name="Grigoriev I.V."/>
            <person name="Mortensen U.H."/>
            <person name="Andersen M.R."/>
            <person name="Baker S.E."/>
        </authorList>
    </citation>
    <scope>NUCLEOTIDE SEQUENCE [LARGE SCALE GENOMIC DNA]</scope>
    <source>
        <strain evidence="2 3">CBS 115571</strain>
    </source>
</reference>
<keyword evidence="1" id="KW-1133">Transmembrane helix</keyword>
<name>A0A2V5HKY9_ASPV1</name>
<evidence type="ECO:0000256" key="1">
    <source>
        <dbReference type="SAM" id="Phobius"/>
    </source>
</evidence>
<feature type="transmembrane region" description="Helical" evidence="1">
    <location>
        <begin position="583"/>
        <end position="611"/>
    </location>
</feature>
<accession>A0A2V5HKY9</accession>
<sequence>MDSSILEPSQPVASDEVAMAAVRDLTDSIKALIKLIDQANERRDPSRVREQARQNDPILSALNEEIQNGRPKHAPPSKPVQLMSPEEIDAENEAYMAEYTDFWKEHKFTPAERQTMESAYEAAFDRFPTIYRTLGWHGNDDILFDAKVLSRYRDTLLEGLFAIEPHRMNRIFGPLDTSRAAFEYSRLPRLLSILVRMEARRNDALECRDGVCVDCRYFDADQTLRVLIEVGRTLRLSRLGGPNEMTLQELLDRCYARHILSQPAPDKPEILWYQHHLVYDCLTALEFESQFREIRDPLSLTFYLRHKDEPIYKIFEMVKSHRSVMISIEPVKELPLDKASSPTFAADTFTVQYLQDFGGLNIEWTDCLDDHLKIFAGRNAIRVFAHPTFFYNGRDLQKKDYLDPIYNELSQTYALLFRPSSNGGLGQLRKVNKSGEVPWPARRIEVSERLGTKTTLPGTFEIDVRRPSVKRILENFHRCSLPPTIQAAFDIAGSAARIKGVGSFDQNKITPTSMQEIHSRAPYYPEDIKLMITSIFQHDVCPNQAFLHYEYFGPRLRRLKTYLDTQQPKTLKQLWVDRRDARAWWTFWGGAFFLLLFLVLSAMSAAFLAAVARRHG</sequence>
<organism evidence="2 3">
    <name type="scientific">Aspergillus violaceofuscus (strain CBS 115571)</name>
    <dbReference type="NCBI Taxonomy" id="1450538"/>
    <lineage>
        <taxon>Eukaryota</taxon>
        <taxon>Fungi</taxon>
        <taxon>Dikarya</taxon>
        <taxon>Ascomycota</taxon>
        <taxon>Pezizomycotina</taxon>
        <taxon>Eurotiomycetes</taxon>
        <taxon>Eurotiomycetidae</taxon>
        <taxon>Eurotiales</taxon>
        <taxon>Aspergillaceae</taxon>
        <taxon>Aspergillus</taxon>
    </lineage>
</organism>
<protein>
    <submittedName>
        <fullName evidence="2">Uncharacterized protein</fullName>
    </submittedName>
</protein>
<evidence type="ECO:0000313" key="2">
    <source>
        <dbReference type="EMBL" id="PYI22694.1"/>
    </source>
</evidence>
<proteinExistence type="predicted"/>
<dbReference type="Proteomes" id="UP000249829">
    <property type="component" value="Unassembled WGS sequence"/>
</dbReference>
<keyword evidence="1" id="KW-0812">Transmembrane</keyword>